<dbReference type="Gene3D" id="1.10.357.10">
    <property type="entry name" value="Tetracycline Repressor, domain 2"/>
    <property type="match status" value="1"/>
</dbReference>
<dbReference type="PATRIC" id="fig|396014.3.peg.3443"/>
<dbReference type="OrthoDB" id="9806334at2"/>
<dbReference type="InterPro" id="IPR009057">
    <property type="entry name" value="Homeodomain-like_sf"/>
</dbReference>
<dbReference type="Pfam" id="PF00440">
    <property type="entry name" value="TetR_N"/>
    <property type="match status" value="1"/>
</dbReference>
<dbReference type="AlphaFoldDB" id="Z9JPM5"/>
<protein>
    <submittedName>
        <fullName evidence="6">TetR family transcriptional regulator</fullName>
    </submittedName>
</protein>
<dbReference type="GO" id="GO:0000976">
    <property type="term" value="F:transcription cis-regulatory region binding"/>
    <property type="evidence" value="ECO:0007669"/>
    <property type="project" value="TreeGrafter"/>
</dbReference>
<dbReference type="EMBL" id="JDYK01000026">
    <property type="protein sequence ID" value="EWS79702.1"/>
    <property type="molecule type" value="Genomic_DNA"/>
</dbReference>
<dbReference type="RefSeq" id="WP_038374377.1">
    <property type="nucleotide sequence ID" value="NZ_BAAAOW010000001.1"/>
</dbReference>
<dbReference type="eggNOG" id="COG1309">
    <property type="taxonomic scope" value="Bacteria"/>
</dbReference>
<dbReference type="PANTHER" id="PTHR30055">
    <property type="entry name" value="HTH-TYPE TRANSCRIPTIONAL REGULATOR RUTR"/>
    <property type="match status" value="1"/>
</dbReference>
<sequence>MSARDALLDAYEAILIDEGARAATLEAVASRAGVSKGGLLYHFRSKEALAEGLLARLEELAAQDRELMRAAPEGPARYYVRSSVWTGSAFDRACIAVAQLAQASTPAARDMMVRMGEAWRELLMEELGDPAVCRAILLMGDGLYYDAALVGGAEVPAPGSSGSLEELLEVVDHLVELARTRRGTA</sequence>
<dbReference type="PRINTS" id="PR00455">
    <property type="entry name" value="HTHTETR"/>
</dbReference>
<comment type="caution">
    <text evidence="6">The sequence shown here is derived from an EMBL/GenBank/DDBJ whole genome shotgun (WGS) entry which is preliminary data.</text>
</comment>
<dbReference type="PANTHER" id="PTHR30055:SF234">
    <property type="entry name" value="HTH-TYPE TRANSCRIPTIONAL REGULATOR BETI"/>
    <property type="match status" value="1"/>
</dbReference>
<evidence type="ECO:0000313" key="6">
    <source>
        <dbReference type="EMBL" id="EWS79702.1"/>
    </source>
</evidence>
<dbReference type="GO" id="GO:0003700">
    <property type="term" value="F:DNA-binding transcription factor activity"/>
    <property type="evidence" value="ECO:0007669"/>
    <property type="project" value="TreeGrafter"/>
</dbReference>
<reference evidence="6 7" key="1">
    <citation type="submission" date="2014-02" db="EMBL/GenBank/DDBJ databases">
        <title>Genome sequence of Brachybacterium phenoliresistens strain W13A50.</title>
        <authorList>
            <person name="Wang X."/>
        </authorList>
    </citation>
    <scope>NUCLEOTIDE SEQUENCE [LARGE SCALE GENOMIC DNA]</scope>
    <source>
        <strain evidence="6 7">W13A50</strain>
    </source>
</reference>
<dbReference type="InterPro" id="IPR001647">
    <property type="entry name" value="HTH_TetR"/>
</dbReference>
<accession>Z9JPM5</accession>
<feature type="domain" description="HTH tetR-type" evidence="5">
    <location>
        <begin position="1"/>
        <end position="61"/>
    </location>
</feature>
<keyword evidence="2 4" id="KW-0238">DNA-binding</keyword>
<keyword evidence="1" id="KW-0805">Transcription regulation</keyword>
<feature type="DNA-binding region" description="H-T-H motif" evidence="4">
    <location>
        <begin position="24"/>
        <end position="43"/>
    </location>
</feature>
<evidence type="ECO:0000256" key="2">
    <source>
        <dbReference type="ARBA" id="ARBA00023125"/>
    </source>
</evidence>
<evidence type="ECO:0000256" key="3">
    <source>
        <dbReference type="ARBA" id="ARBA00023163"/>
    </source>
</evidence>
<keyword evidence="7" id="KW-1185">Reference proteome</keyword>
<evidence type="ECO:0000313" key="7">
    <source>
        <dbReference type="Proteomes" id="UP000023067"/>
    </source>
</evidence>
<evidence type="ECO:0000259" key="5">
    <source>
        <dbReference type="PROSITE" id="PS50977"/>
    </source>
</evidence>
<evidence type="ECO:0000256" key="4">
    <source>
        <dbReference type="PROSITE-ProRule" id="PRU00335"/>
    </source>
</evidence>
<dbReference type="SUPFAM" id="SSF46689">
    <property type="entry name" value="Homeodomain-like"/>
    <property type="match status" value="1"/>
</dbReference>
<organism evidence="6 7">
    <name type="scientific">Brachybacterium phenoliresistens</name>
    <dbReference type="NCBI Taxonomy" id="396014"/>
    <lineage>
        <taxon>Bacteria</taxon>
        <taxon>Bacillati</taxon>
        <taxon>Actinomycetota</taxon>
        <taxon>Actinomycetes</taxon>
        <taxon>Micrococcales</taxon>
        <taxon>Dermabacteraceae</taxon>
        <taxon>Brachybacterium</taxon>
    </lineage>
</organism>
<name>Z9JPM5_9MICO</name>
<proteinExistence type="predicted"/>
<dbReference type="Proteomes" id="UP000023067">
    <property type="component" value="Unassembled WGS sequence"/>
</dbReference>
<dbReference type="InterPro" id="IPR050109">
    <property type="entry name" value="HTH-type_TetR-like_transc_reg"/>
</dbReference>
<gene>
    <name evidence="6" type="ORF">BF93_09725</name>
</gene>
<keyword evidence="3" id="KW-0804">Transcription</keyword>
<dbReference type="PROSITE" id="PS50977">
    <property type="entry name" value="HTH_TETR_2"/>
    <property type="match status" value="1"/>
</dbReference>
<dbReference type="HOGENOM" id="CLU_091687_2_2_11"/>
<evidence type="ECO:0000256" key="1">
    <source>
        <dbReference type="ARBA" id="ARBA00023015"/>
    </source>
</evidence>